<accession>A0A0E0IL35</accession>
<evidence type="ECO:0000313" key="3">
    <source>
        <dbReference type="Proteomes" id="UP000006591"/>
    </source>
</evidence>
<dbReference type="EnsemblPlants" id="ONIVA09G14040.2">
    <property type="protein sequence ID" value="ONIVA09G14040.2"/>
    <property type="gene ID" value="ONIVA09G14040"/>
</dbReference>
<organism evidence="2">
    <name type="scientific">Oryza nivara</name>
    <name type="common">Indian wild rice</name>
    <name type="synonym">Oryza sativa f. spontanea</name>
    <dbReference type="NCBI Taxonomy" id="4536"/>
    <lineage>
        <taxon>Eukaryota</taxon>
        <taxon>Viridiplantae</taxon>
        <taxon>Streptophyta</taxon>
        <taxon>Embryophyta</taxon>
        <taxon>Tracheophyta</taxon>
        <taxon>Spermatophyta</taxon>
        <taxon>Magnoliopsida</taxon>
        <taxon>Liliopsida</taxon>
        <taxon>Poales</taxon>
        <taxon>Poaceae</taxon>
        <taxon>BOP clade</taxon>
        <taxon>Oryzoideae</taxon>
        <taxon>Oryzeae</taxon>
        <taxon>Oryzinae</taxon>
        <taxon>Oryza</taxon>
    </lineage>
</organism>
<dbReference type="Gramene" id="ONIVA09G14040.2">
    <property type="protein sequence ID" value="ONIVA09G14040.2"/>
    <property type="gene ID" value="ONIVA09G14040"/>
</dbReference>
<reference evidence="2" key="1">
    <citation type="submission" date="2015-04" db="UniProtKB">
        <authorList>
            <consortium name="EnsemblPlants"/>
        </authorList>
    </citation>
    <scope>IDENTIFICATION</scope>
    <source>
        <strain evidence="2">SL10</strain>
    </source>
</reference>
<evidence type="ECO:0000256" key="1">
    <source>
        <dbReference type="SAM" id="MobiDB-lite"/>
    </source>
</evidence>
<feature type="region of interest" description="Disordered" evidence="1">
    <location>
        <begin position="1"/>
        <end position="44"/>
    </location>
</feature>
<name>A0A0E0IL35_ORYNI</name>
<reference evidence="2" key="2">
    <citation type="submission" date="2018-04" db="EMBL/GenBank/DDBJ databases">
        <title>OnivRS2 (Oryza nivara Reference Sequence Version 2).</title>
        <authorList>
            <person name="Zhang J."/>
            <person name="Kudrna D."/>
            <person name="Lee S."/>
            <person name="Talag J."/>
            <person name="Rajasekar S."/>
            <person name="Welchert J."/>
            <person name="Hsing Y.-I."/>
            <person name="Wing R.A."/>
        </authorList>
    </citation>
    <scope>NUCLEOTIDE SEQUENCE [LARGE SCALE GENOMIC DNA]</scope>
    <source>
        <strain evidence="2">SL10</strain>
    </source>
</reference>
<protein>
    <submittedName>
        <fullName evidence="2">Uncharacterized protein</fullName>
    </submittedName>
</protein>
<evidence type="ECO:0000313" key="2">
    <source>
        <dbReference type="EnsemblPlants" id="ONIVA09G14040.2"/>
    </source>
</evidence>
<dbReference type="HOGENOM" id="CLU_3225467_0_0_1"/>
<dbReference type="AlphaFoldDB" id="A0A0E0IL35"/>
<keyword evidence="3" id="KW-1185">Reference proteome</keyword>
<dbReference type="Proteomes" id="UP000006591">
    <property type="component" value="Chromosome 9"/>
</dbReference>
<sequence length="44" mass="4888">MQHPEEQTTILKEGGRGIKMAGKGPSHPSVMYGLPLYPSEHLQR</sequence>
<proteinExistence type="predicted"/>